<reference evidence="2" key="2">
    <citation type="journal article" date="2016" name="Sci. Rep.">
        <title>Dictyocaulus viviparus genome, variome and transcriptome elucidate lungworm biology and support future intervention.</title>
        <authorList>
            <person name="McNulty S.N."/>
            <person name="Strube C."/>
            <person name="Rosa B.A."/>
            <person name="Martin J.C."/>
            <person name="Tyagi R."/>
            <person name="Choi Y.J."/>
            <person name="Wang Q."/>
            <person name="Hallsworth Pepin K."/>
            <person name="Zhang X."/>
            <person name="Ozersky P."/>
            <person name="Wilson R.K."/>
            <person name="Sternberg P.W."/>
            <person name="Gasser R.B."/>
            <person name="Mitreva M."/>
        </authorList>
    </citation>
    <scope>NUCLEOTIDE SEQUENCE [LARGE SCALE GENOMIC DNA]</scope>
    <source>
        <strain evidence="2">HannoverDv2000</strain>
    </source>
</reference>
<name>A0A0D8X5Q4_DICVI</name>
<dbReference type="EMBL" id="KN720311">
    <property type="protein sequence ID" value="KJH39808.1"/>
    <property type="molecule type" value="Genomic_DNA"/>
</dbReference>
<sequence>MYNTRKQNTFQNIRVYKLEKDFSLTFRTQISLLSSPAGIHVDIESGDIWVALHPVIHQTFIVTLNPGDDKVRSPSQVLR</sequence>
<dbReference type="InterPro" id="IPR051288">
    <property type="entry name" value="Serum_paraoxonase/arylesterase"/>
</dbReference>
<accession>A0A0D8X5Q4</accession>
<reference evidence="1 2" key="1">
    <citation type="submission" date="2013-11" db="EMBL/GenBank/DDBJ databases">
        <title>Draft genome of the bovine lungworm Dictyocaulus viviparus.</title>
        <authorList>
            <person name="Mitreva M."/>
        </authorList>
    </citation>
    <scope>NUCLEOTIDE SEQUENCE [LARGE SCALE GENOMIC DNA]</scope>
    <source>
        <strain evidence="1 2">HannoverDv2000</strain>
    </source>
</reference>
<proteinExistence type="predicted"/>
<organism evidence="1 2">
    <name type="scientific">Dictyocaulus viviparus</name>
    <name type="common">Bovine lungworm</name>
    <dbReference type="NCBI Taxonomy" id="29172"/>
    <lineage>
        <taxon>Eukaryota</taxon>
        <taxon>Metazoa</taxon>
        <taxon>Ecdysozoa</taxon>
        <taxon>Nematoda</taxon>
        <taxon>Chromadorea</taxon>
        <taxon>Rhabditida</taxon>
        <taxon>Rhabditina</taxon>
        <taxon>Rhabditomorpha</taxon>
        <taxon>Strongyloidea</taxon>
        <taxon>Metastrongylidae</taxon>
        <taxon>Dictyocaulus</taxon>
    </lineage>
</organism>
<dbReference type="AlphaFoldDB" id="A0A0D8X5Q4"/>
<dbReference type="OrthoDB" id="423498at2759"/>
<gene>
    <name evidence="1" type="ORF">DICVIV_14301</name>
</gene>
<evidence type="ECO:0000313" key="1">
    <source>
        <dbReference type="EMBL" id="KJH39808.1"/>
    </source>
</evidence>
<dbReference type="PANTHER" id="PTHR11799">
    <property type="entry name" value="PARAOXONASE"/>
    <property type="match status" value="1"/>
</dbReference>
<dbReference type="STRING" id="29172.A0A0D8X5Q4"/>
<evidence type="ECO:0000313" key="2">
    <source>
        <dbReference type="Proteomes" id="UP000053766"/>
    </source>
</evidence>
<dbReference type="PANTHER" id="PTHR11799:SF28">
    <property type="entry name" value="MECHANOSENSORY ABNORMALITY PROTEIN 6"/>
    <property type="match status" value="1"/>
</dbReference>
<dbReference type="Gene3D" id="2.120.10.30">
    <property type="entry name" value="TolB, C-terminal domain"/>
    <property type="match status" value="1"/>
</dbReference>
<dbReference type="InterPro" id="IPR011042">
    <property type="entry name" value="6-blade_b-propeller_TolB-like"/>
</dbReference>
<feature type="non-terminal residue" evidence="1">
    <location>
        <position position="79"/>
    </location>
</feature>
<dbReference type="Proteomes" id="UP000053766">
    <property type="component" value="Unassembled WGS sequence"/>
</dbReference>
<keyword evidence="2" id="KW-1185">Reference proteome</keyword>
<protein>
    <submittedName>
        <fullName evidence="1">Uncharacterized protein</fullName>
    </submittedName>
</protein>